<dbReference type="Proteomes" id="UP001197847">
    <property type="component" value="Unassembled WGS sequence"/>
</dbReference>
<name>A0AAW4WGF8_9FIRM</name>
<gene>
    <name evidence="1" type="ORF">LK487_01460</name>
</gene>
<reference evidence="1" key="1">
    <citation type="submission" date="2021-10" db="EMBL/GenBank/DDBJ databases">
        <title>Collection of gut derived symbiotic bacterial strains cultured from healthy donors.</title>
        <authorList>
            <person name="Lin H."/>
            <person name="Littmann E."/>
            <person name="Claire K."/>
            <person name="Pamer E."/>
        </authorList>
    </citation>
    <scope>NUCLEOTIDE SEQUENCE</scope>
    <source>
        <strain evidence="1">MSK.22.92</strain>
    </source>
</reference>
<evidence type="ECO:0000313" key="1">
    <source>
        <dbReference type="EMBL" id="MCC2745714.1"/>
    </source>
</evidence>
<dbReference type="RefSeq" id="WP_158563395.1">
    <property type="nucleotide sequence ID" value="NZ_JAAISB010000001.1"/>
</dbReference>
<dbReference type="EMBL" id="JAJFBX010000001">
    <property type="protein sequence ID" value="MCC2745714.1"/>
    <property type="molecule type" value="Genomic_DNA"/>
</dbReference>
<proteinExistence type="predicted"/>
<sequence length="45" mass="4977">MNEIKVDKNVAALKLIEILLEKGMINQATYTNIVKHANSHISQAA</sequence>
<accession>A0AAW4WGF8</accession>
<organism evidence="1 2">
    <name type="scientific">Agathobacter rectalis</name>
    <dbReference type="NCBI Taxonomy" id="39491"/>
    <lineage>
        <taxon>Bacteria</taxon>
        <taxon>Bacillati</taxon>
        <taxon>Bacillota</taxon>
        <taxon>Clostridia</taxon>
        <taxon>Lachnospirales</taxon>
        <taxon>Lachnospiraceae</taxon>
        <taxon>Agathobacter</taxon>
    </lineage>
</organism>
<comment type="caution">
    <text evidence="1">The sequence shown here is derived from an EMBL/GenBank/DDBJ whole genome shotgun (WGS) entry which is preliminary data.</text>
</comment>
<protein>
    <submittedName>
        <fullName evidence="1">Uncharacterized protein</fullName>
    </submittedName>
</protein>
<dbReference type="GeneID" id="75079173"/>
<dbReference type="AlphaFoldDB" id="A0AAW4WGF8"/>
<evidence type="ECO:0000313" key="2">
    <source>
        <dbReference type="Proteomes" id="UP001197847"/>
    </source>
</evidence>